<dbReference type="Proteomes" id="UP000297595">
    <property type="component" value="Unassembled WGS sequence"/>
</dbReference>
<dbReference type="InterPro" id="IPR006530">
    <property type="entry name" value="YD"/>
</dbReference>
<gene>
    <name evidence="2" type="ORF">EYR41_002465</name>
</gene>
<comment type="caution">
    <text evidence="2">The sequence shown here is derived from an EMBL/GenBank/DDBJ whole genome shotgun (WGS) entry which is preliminary data.</text>
</comment>
<evidence type="ECO:0000313" key="2">
    <source>
        <dbReference type="EMBL" id="TGJ62488.1"/>
    </source>
</evidence>
<dbReference type="AlphaFoldDB" id="A0A8H2DPA0"/>
<dbReference type="EMBL" id="SOZJ01000010">
    <property type="protein sequence ID" value="TGJ62488.1"/>
    <property type="molecule type" value="Genomic_DNA"/>
</dbReference>
<evidence type="ECO:0000313" key="3">
    <source>
        <dbReference type="Proteomes" id="UP000297595"/>
    </source>
</evidence>
<evidence type="ECO:0000256" key="1">
    <source>
        <dbReference type="SAM" id="MobiDB-lite"/>
    </source>
</evidence>
<dbReference type="PANTHER" id="PTHR32305">
    <property type="match status" value="1"/>
</dbReference>
<dbReference type="PANTHER" id="PTHR32305:SF15">
    <property type="entry name" value="PROTEIN RHSA-RELATED"/>
    <property type="match status" value="1"/>
</dbReference>
<dbReference type="Pfam" id="PF05593">
    <property type="entry name" value="RHS_repeat"/>
    <property type="match status" value="2"/>
</dbReference>
<name>A0A8H2DPA0_ORBOL</name>
<protein>
    <submittedName>
        <fullName evidence="2">Uncharacterized protein</fullName>
    </submittedName>
</protein>
<sequence>MTSESQYQGSQAYAANVPSEESVSPNSGSVGFSKTLVDLRGKTSSIGLQLKLSYTPGVKGSFVDPNWADQDGWKSGLRYVNNHGMLFEHVFPAEPLPSNRPNRPGDYEWRFKTIDGSTKYFDPYGKLLEHFDLYGNSIYFSYVDDLAGPMTAKVDYILDSWDQKISFEYDLDGAMYLHAPDDGQTKVEFGTHGVESIEDPMGYITEFTYIPLAGQTHWTGMATPSVFRRVPIIYIKISMKINSWRRNTNMDTKGEARQISRVYYNYLHLPMQEDHYHVNTQGKDTFSHRTINSYDIPIDHHARSTTYSQPIQVDQLHYSESDFKLLRRAASTYDAFGCPLTMTEWMWDKQQNNLVMQKSITSTYKITAWGGELLETETYTDHVTSREKRITYQLTSDERNIASSAVTYKDDGSATWMPWKTKSYVYDDVGRVKEESVAWSDGTTFPTESVKQYTYKKAHSFDPQPGLYDETITDPLGNAGTMSYDMRIKRGPLVIKLSPLGSRETMKYDLSGRIVETTDALDATIKTSYFIGLGQNFAQNVTSTGGNRAGTKADRILSRFEYDALSRLAKSTNELGLVITKEYDDLNRVTKSIDVYGNSATYEYNDSELTAELKVNGDLRSKTFTDALGRQIKGITYSDSAAEGSSYKLVAEQSYDAFGNVTSSRKLQQSLDDSQSILLAQVDFVHDVEGNSRKVTSSAISSGLSGESDKVLREYTIDIFGNSVTYKKTVSYADGRQFVCDGPLSIFDACNRMVKLRNQLGQIENNEFDAEGHVIAMTRYDGTKHTYTYDKLGHMIMSTSPEGSRVYEYLLNGRLASVAKDGEKVKHTYASDGCIM</sequence>
<dbReference type="Gene3D" id="2.180.10.10">
    <property type="entry name" value="RHS repeat-associated core"/>
    <property type="match status" value="2"/>
</dbReference>
<dbReference type="InterPro" id="IPR050708">
    <property type="entry name" value="T6SS_VgrG/RHS"/>
</dbReference>
<accession>A0A8H2DPA0</accession>
<organism evidence="2 3">
    <name type="scientific">Orbilia oligospora</name>
    <name type="common">Nematode-trapping fungus</name>
    <name type="synonym">Arthrobotrys oligospora</name>
    <dbReference type="NCBI Taxonomy" id="2813651"/>
    <lineage>
        <taxon>Eukaryota</taxon>
        <taxon>Fungi</taxon>
        <taxon>Dikarya</taxon>
        <taxon>Ascomycota</taxon>
        <taxon>Pezizomycotina</taxon>
        <taxon>Orbiliomycetes</taxon>
        <taxon>Orbiliales</taxon>
        <taxon>Orbiliaceae</taxon>
        <taxon>Orbilia</taxon>
    </lineage>
</organism>
<dbReference type="NCBIfam" id="TIGR01643">
    <property type="entry name" value="YD_repeat_2x"/>
    <property type="match status" value="1"/>
</dbReference>
<proteinExistence type="predicted"/>
<reference evidence="2 3" key="1">
    <citation type="submission" date="2019-03" db="EMBL/GenBank/DDBJ databases">
        <title>Nematode-trapping fungi genome.</title>
        <authorList>
            <person name="Vidal-Diez De Ulzurrun G."/>
        </authorList>
    </citation>
    <scope>NUCLEOTIDE SEQUENCE [LARGE SCALE GENOMIC DNA]</scope>
    <source>
        <strain evidence="2 3">TWF154</strain>
    </source>
</reference>
<dbReference type="InterPro" id="IPR031325">
    <property type="entry name" value="RHS_repeat"/>
</dbReference>
<feature type="region of interest" description="Disordered" evidence="1">
    <location>
        <begin position="1"/>
        <end position="28"/>
    </location>
</feature>